<evidence type="ECO:0000256" key="3">
    <source>
        <dbReference type="PIRSR" id="PIRSR005902-1"/>
    </source>
</evidence>
<dbReference type="InterPro" id="IPR032466">
    <property type="entry name" value="Metal_Hydrolase"/>
</dbReference>
<evidence type="ECO:0000313" key="4">
    <source>
        <dbReference type="EMBL" id="XCO77226.1"/>
    </source>
</evidence>
<feature type="binding site" evidence="3">
    <location>
        <position position="14"/>
    </location>
    <ligand>
        <name>a divalent metal cation</name>
        <dbReference type="ChEBI" id="CHEBI:60240"/>
        <label>1</label>
    </ligand>
</feature>
<protein>
    <submittedName>
        <fullName evidence="4">Qat anti-phage system TatD family nuclease QatD</fullName>
    </submittedName>
</protein>
<dbReference type="AlphaFoldDB" id="A0AAU8MZW5"/>
<feature type="binding site" evidence="3">
    <location>
        <position position="203"/>
    </location>
    <ligand>
        <name>a divalent metal cation</name>
        <dbReference type="ChEBI" id="CHEBI:60240"/>
        <label>1</label>
    </ligand>
</feature>
<dbReference type="InterPro" id="IPR049677">
    <property type="entry name" value="QatD"/>
</dbReference>
<comment type="similarity">
    <text evidence="1">Belongs to the metallo-dependent hydrolases superfamily. TatD-type hydrolase family.</text>
</comment>
<dbReference type="GO" id="GO:0046872">
    <property type="term" value="F:metal ion binding"/>
    <property type="evidence" value="ECO:0007669"/>
    <property type="project" value="UniProtKB-KW"/>
</dbReference>
<feature type="binding site" evidence="3">
    <location>
        <position position="12"/>
    </location>
    <ligand>
        <name>a divalent metal cation</name>
        <dbReference type="ChEBI" id="CHEBI:60240"/>
        <label>1</label>
    </ligand>
</feature>
<dbReference type="NCBIfam" id="NF041926">
    <property type="entry name" value="QatD"/>
    <property type="match status" value="1"/>
</dbReference>
<dbReference type="InterPro" id="IPR018228">
    <property type="entry name" value="DNase_TatD-rel_CS"/>
</dbReference>
<feature type="binding site" evidence="3">
    <location>
        <position position="91"/>
    </location>
    <ligand>
        <name>a divalent metal cation</name>
        <dbReference type="ChEBI" id="CHEBI:60240"/>
        <label>1</label>
    </ligand>
</feature>
<feature type="binding site" evidence="3">
    <location>
        <position position="155"/>
    </location>
    <ligand>
        <name>a divalent metal cation</name>
        <dbReference type="ChEBI" id="CHEBI:60240"/>
        <label>2</label>
    </ligand>
</feature>
<accession>A0AAU8MZW5</accession>
<dbReference type="InterPro" id="IPR001130">
    <property type="entry name" value="TatD-like"/>
</dbReference>
<proteinExistence type="inferred from homology"/>
<keyword evidence="3" id="KW-0479">Metal-binding</keyword>
<organism evidence="4">
    <name type="scientific">Lysobacter firmicutimachus</name>
    <dbReference type="NCBI Taxonomy" id="1792846"/>
    <lineage>
        <taxon>Bacteria</taxon>
        <taxon>Pseudomonadati</taxon>
        <taxon>Pseudomonadota</taxon>
        <taxon>Gammaproteobacteria</taxon>
        <taxon>Lysobacterales</taxon>
        <taxon>Lysobacteraceae</taxon>
        <taxon>Lysobacter</taxon>
    </lineage>
</organism>
<dbReference type="Pfam" id="PF01026">
    <property type="entry name" value="TatD_DNase"/>
    <property type="match status" value="1"/>
</dbReference>
<reference evidence="4" key="1">
    <citation type="submission" date="2024-06" db="EMBL/GenBank/DDBJ databases">
        <authorList>
            <person name="Li S."/>
        </authorList>
    </citation>
    <scope>NUCLEOTIDE SEQUENCE</scope>
    <source>
        <strain evidence="4">SR10</strain>
    </source>
</reference>
<keyword evidence="2" id="KW-0378">Hydrolase</keyword>
<dbReference type="RefSeq" id="WP_363800566.1">
    <property type="nucleotide sequence ID" value="NZ_CP159925.1"/>
</dbReference>
<evidence type="ECO:0000256" key="1">
    <source>
        <dbReference type="ARBA" id="ARBA00009275"/>
    </source>
</evidence>
<dbReference type="PANTHER" id="PTHR46124">
    <property type="entry name" value="D-AMINOACYL-TRNA DEACYLASE"/>
    <property type="match status" value="1"/>
</dbReference>
<dbReference type="Gene3D" id="3.20.20.140">
    <property type="entry name" value="Metal-dependent hydrolases"/>
    <property type="match status" value="1"/>
</dbReference>
<dbReference type="SUPFAM" id="SSF51556">
    <property type="entry name" value="Metallo-dependent hydrolases"/>
    <property type="match status" value="1"/>
</dbReference>
<dbReference type="EMBL" id="CP159925">
    <property type="protein sequence ID" value="XCO77226.1"/>
    <property type="molecule type" value="Genomic_DNA"/>
</dbReference>
<dbReference type="GO" id="GO:0016788">
    <property type="term" value="F:hydrolase activity, acting on ester bonds"/>
    <property type="evidence" value="ECO:0007669"/>
    <property type="project" value="InterPro"/>
</dbReference>
<sequence length="266" mass="30253">MIPAPARWVDFHCHLDLYRDHERLVRQCDEEKIVTLGVTTTPKAFERNAEIAIGYPYALVGLGLHPQLVSERARELPLFERLLPRAHYVGEVGLDAGPRFYASFQEQRRIFERILRACDEQGNKVLSIHSVRSVSKVLRELEANLRNSTCVPVLHWFTGTRSEAARAIEMGCYFSINIEMIRAEKMHGLLRALPADRLLTETDGPFVTVEDRPIRPTDIPVTVSLLAEIRAADSGLFAQKILENLRMLTSSRPSPEPKKQLNLFKT</sequence>
<name>A0AAU8MZW5_9GAMM</name>
<feature type="binding site" evidence="3">
    <location>
        <position position="129"/>
    </location>
    <ligand>
        <name>a divalent metal cation</name>
        <dbReference type="ChEBI" id="CHEBI:60240"/>
        <label>2</label>
    </ligand>
</feature>
<dbReference type="PANTHER" id="PTHR46124:SF2">
    <property type="entry name" value="D-AMINOACYL-TRNA DEACYLASE"/>
    <property type="match status" value="1"/>
</dbReference>
<dbReference type="PIRSF" id="PIRSF005902">
    <property type="entry name" value="DNase_TatD"/>
    <property type="match status" value="1"/>
</dbReference>
<gene>
    <name evidence="4" type="primary">qatD</name>
    <name evidence="4" type="ORF">ABU614_10730</name>
</gene>
<evidence type="ECO:0000256" key="2">
    <source>
        <dbReference type="ARBA" id="ARBA00022801"/>
    </source>
</evidence>
<dbReference type="PROSITE" id="PS01091">
    <property type="entry name" value="TATD_3"/>
    <property type="match status" value="1"/>
</dbReference>